<comment type="caution">
    <text evidence="2">The sequence shown here is derived from an EMBL/GenBank/DDBJ whole genome shotgun (WGS) entry which is preliminary data.</text>
</comment>
<dbReference type="Proteomes" id="UP000424527">
    <property type="component" value="Unassembled WGS sequence"/>
</dbReference>
<organism evidence="2 3">
    <name type="scientific">Larimichthys crocea</name>
    <name type="common">Large yellow croaker</name>
    <name type="synonym">Pseudosciaena crocea</name>
    <dbReference type="NCBI Taxonomy" id="215358"/>
    <lineage>
        <taxon>Eukaryota</taxon>
        <taxon>Metazoa</taxon>
        <taxon>Chordata</taxon>
        <taxon>Craniata</taxon>
        <taxon>Vertebrata</taxon>
        <taxon>Euteleostomi</taxon>
        <taxon>Actinopterygii</taxon>
        <taxon>Neopterygii</taxon>
        <taxon>Teleostei</taxon>
        <taxon>Neoteleostei</taxon>
        <taxon>Acanthomorphata</taxon>
        <taxon>Eupercaria</taxon>
        <taxon>Sciaenidae</taxon>
        <taxon>Larimichthys</taxon>
    </lineage>
</organism>
<dbReference type="AlphaFoldDB" id="A0A6G0I742"/>
<sequence length="352" mass="38633">MSQSEGNTHDQLARDSSPQKAKGGQEQTGSPLGGRLNSDVTGDKTKREGTKQKKSNKDTDRGKTPSCTGVVQTEREKKQTKTTKMKKKKSDNTKSERGRIEMAEGEMRTQACGRGKRIAEPNDTRDLSTTEREERATDTGSGSSTISRLDHSSGERTKVVADLLPQWGTGNNSHVKLLDIISRLFPLVIEADSSTCSAAPDVSMTASDQRPLASGSLDDTLVAVEALENNFDELAEWFETFESTKARDIIGFDLAMELCGCYDLTVRRLGACLRNTFEACRFIQSTQQVKQADRVLENIAASQANHVHELNGLLEKLSGTLDPTNDSQLTVLKGPSRDCRHVTQCARRQRPA</sequence>
<feature type="compositionally biased region" description="Basic and acidic residues" evidence="1">
    <location>
        <begin position="41"/>
        <end position="63"/>
    </location>
</feature>
<feature type="compositionally biased region" description="Polar residues" evidence="1">
    <location>
        <begin position="14"/>
        <end position="30"/>
    </location>
</feature>
<feature type="compositionally biased region" description="Polar residues" evidence="1">
    <location>
        <begin position="138"/>
        <end position="147"/>
    </location>
</feature>
<evidence type="ECO:0000313" key="3">
    <source>
        <dbReference type="Proteomes" id="UP000424527"/>
    </source>
</evidence>
<feature type="compositionally biased region" description="Basic and acidic residues" evidence="1">
    <location>
        <begin position="117"/>
        <end position="137"/>
    </location>
</feature>
<feature type="compositionally biased region" description="Basic and acidic residues" evidence="1">
    <location>
        <begin position="90"/>
        <end position="107"/>
    </location>
</feature>
<feature type="region of interest" description="Disordered" evidence="1">
    <location>
        <begin position="1"/>
        <end position="152"/>
    </location>
</feature>
<name>A0A6G0I742_LARCR</name>
<protein>
    <submittedName>
        <fullName evidence="2">Uncharacterized protein</fullName>
    </submittedName>
</protein>
<reference evidence="2 3" key="1">
    <citation type="submission" date="2019-07" db="EMBL/GenBank/DDBJ databases">
        <title>Chromosome genome assembly for large yellow croaker.</title>
        <authorList>
            <person name="Xiao S."/>
        </authorList>
    </citation>
    <scope>NUCLEOTIDE SEQUENCE [LARGE SCALE GENOMIC DNA]</scope>
    <source>
        <strain evidence="2">JMULYC20181020</strain>
        <tissue evidence="2">Muscle</tissue>
    </source>
</reference>
<feature type="compositionally biased region" description="Basic residues" evidence="1">
    <location>
        <begin position="80"/>
        <end position="89"/>
    </location>
</feature>
<proteinExistence type="predicted"/>
<evidence type="ECO:0000256" key="1">
    <source>
        <dbReference type="SAM" id="MobiDB-lite"/>
    </source>
</evidence>
<gene>
    <name evidence="2" type="ORF">D5F01_LYC13337</name>
</gene>
<dbReference type="EMBL" id="REGW02000013">
    <property type="protein sequence ID" value="KAE8287299.1"/>
    <property type="molecule type" value="Genomic_DNA"/>
</dbReference>
<keyword evidence="3" id="KW-1185">Reference proteome</keyword>
<accession>A0A6G0I742</accession>
<evidence type="ECO:0000313" key="2">
    <source>
        <dbReference type="EMBL" id="KAE8287299.1"/>
    </source>
</evidence>